<dbReference type="PRINTS" id="PR00792">
    <property type="entry name" value="PEPSIN"/>
</dbReference>
<evidence type="ECO:0000313" key="10">
    <source>
        <dbReference type="Proteomes" id="UP000054988"/>
    </source>
</evidence>
<dbReference type="PANTHER" id="PTHR47966:SF51">
    <property type="entry name" value="BETA-SITE APP-CLEAVING ENZYME, ISOFORM A-RELATED"/>
    <property type="match status" value="1"/>
</dbReference>
<dbReference type="PROSITE" id="PS51767">
    <property type="entry name" value="PEPTIDASE_A1"/>
    <property type="match status" value="1"/>
</dbReference>
<dbReference type="GO" id="GO:0006508">
    <property type="term" value="P:proteolysis"/>
    <property type="evidence" value="ECO:0007669"/>
    <property type="project" value="UniProtKB-KW"/>
</dbReference>
<keyword evidence="4" id="KW-0378">Hydrolase</keyword>
<comment type="similarity">
    <text evidence="1">Belongs to the peptidase A1 family.</text>
</comment>
<feature type="active site" evidence="5">
    <location>
        <position position="297"/>
    </location>
</feature>
<evidence type="ECO:0000256" key="7">
    <source>
        <dbReference type="SAM" id="SignalP"/>
    </source>
</evidence>
<evidence type="ECO:0000256" key="1">
    <source>
        <dbReference type="ARBA" id="ARBA00007447"/>
    </source>
</evidence>
<dbReference type="SUPFAM" id="SSF50630">
    <property type="entry name" value="Acid proteases"/>
    <property type="match status" value="1"/>
</dbReference>
<keyword evidence="7" id="KW-0732">Signal</keyword>
<dbReference type="FunFam" id="2.40.70.10:FF:000115">
    <property type="entry name" value="Lysosomal aspartic protease"/>
    <property type="match status" value="1"/>
</dbReference>
<evidence type="ECO:0000313" key="9">
    <source>
        <dbReference type="EMBL" id="KTB33927.1"/>
    </source>
</evidence>
<dbReference type="EMBL" id="LATX01002123">
    <property type="protein sequence ID" value="KTB33927.1"/>
    <property type="molecule type" value="Genomic_DNA"/>
</dbReference>
<dbReference type="InterPro" id="IPR033121">
    <property type="entry name" value="PEPTIDASE_A1"/>
</dbReference>
<dbReference type="Gene3D" id="2.40.70.10">
    <property type="entry name" value="Acid Proteases"/>
    <property type="match status" value="2"/>
</dbReference>
<gene>
    <name evidence="9" type="ORF">WG66_13353</name>
</gene>
<dbReference type="PANTHER" id="PTHR47966">
    <property type="entry name" value="BETA-SITE APP-CLEAVING ENZYME, ISOFORM A-RELATED"/>
    <property type="match status" value="1"/>
</dbReference>
<feature type="signal peptide" evidence="7">
    <location>
        <begin position="1"/>
        <end position="19"/>
    </location>
</feature>
<protein>
    <submittedName>
        <fullName evidence="9">Putative acid protease</fullName>
    </submittedName>
</protein>
<organism evidence="9 10">
    <name type="scientific">Moniliophthora roreri</name>
    <name type="common">Frosty pod rot fungus</name>
    <name type="synonym">Monilia roreri</name>
    <dbReference type="NCBI Taxonomy" id="221103"/>
    <lineage>
        <taxon>Eukaryota</taxon>
        <taxon>Fungi</taxon>
        <taxon>Dikarya</taxon>
        <taxon>Basidiomycota</taxon>
        <taxon>Agaricomycotina</taxon>
        <taxon>Agaricomycetes</taxon>
        <taxon>Agaricomycetidae</taxon>
        <taxon>Agaricales</taxon>
        <taxon>Marasmiineae</taxon>
        <taxon>Marasmiaceae</taxon>
        <taxon>Moniliophthora</taxon>
    </lineage>
</organism>
<evidence type="ECO:0000256" key="2">
    <source>
        <dbReference type="ARBA" id="ARBA00022670"/>
    </source>
</evidence>
<reference evidence="9 10" key="1">
    <citation type="submission" date="2015-12" db="EMBL/GenBank/DDBJ databases">
        <title>Draft genome sequence of Moniliophthora roreri, the causal agent of frosty pod rot of cacao.</title>
        <authorList>
            <person name="Aime M.C."/>
            <person name="Diaz-Valderrama J.R."/>
            <person name="Kijpornyongpan T."/>
            <person name="Phillips-Mora W."/>
        </authorList>
    </citation>
    <scope>NUCLEOTIDE SEQUENCE [LARGE SCALE GENOMIC DNA]</scope>
    <source>
        <strain evidence="9 10">MCA 2952</strain>
    </source>
</reference>
<dbReference type="Proteomes" id="UP000054988">
    <property type="component" value="Unassembled WGS sequence"/>
</dbReference>
<evidence type="ECO:0000259" key="8">
    <source>
        <dbReference type="PROSITE" id="PS51767"/>
    </source>
</evidence>
<evidence type="ECO:0000256" key="3">
    <source>
        <dbReference type="ARBA" id="ARBA00022750"/>
    </source>
</evidence>
<evidence type="ECO:0000256" key="5">
    <source>
        <dbReference type="PIRSR" id="PIRSR601461-1"/>
    </source>
</evidence>
<sequence length="410" mass="43056">MRSFSSLLTALTLLQVVLGLSVPSRIGTKIPLKKRSDLVDEHGVINPDALKRQLIRAQSKLQRGIRAYGKNTGTVHSLAQKLTARNVGGVPLIAADRTLWYGSISVGTPSYEFTVDFDTGSSDLFLPGTNCNVNCAGHALYDPSASATSRDQGRDFSLKFGDGSTSKGKVFHDTVEVAGLTATEQAVGAATQYSDGFAVDQFPSDGLMGMAFPEISEFHENPVFQTLIAQGATTEPVFAFKLSASGSELTVGGIDNSLFSGQLTNIPVTTRGFWQVDLEAVSVDGNAVVNGLSSIIDTGTTLIMADNQSVAAFYAAIPGSKDASQTAGPGFFTVPCDSIPAISLTFGGEAFSISPDTFNLGRLSAESNDCVGGIAASKSVDFWVVGDVFLQNVYTVFNVGNAQVGFARLA</sequence>
<accession>A0A0W0FC35</accession>
<dbReference type="GO" id="GO:0004190">
    <property type="term" value="F:aspartic-type endopeptidase activity"/>
    <property type="evidence" value="ECO:0007669"/>
    <property type="project" value="UniProtKB-KW"/>
</dbReference>
<keyword evidence="3" id="KW-0064">Aspartyl protease</keyword>
<evidence type="ECO:0000256" key="6">
    <source>
        <dbReference type="PIRSR" id="PIRSR601461-2"/>
    </source>
</evidence>
<dbReference type="CDD" id="cd05471">
    <property type="entry name" value="pepsin_like"/>
    <property type="match status" value="1"/>
</dbReference>
<feature type="active site" evidence="5">
    <location>
        <position position="118"/>
    </location>
</feature>
<dbReference type="Pfam" id="PF00026">
    <property type="entry name" value="Asp"/>
    <property type="match status" value="1"/>
</dbReference>
<keyword evidence="2 9" id="KW-0645">Protease</keyword>
<evidence type="ECO:0000256" key="4">
    <source>
        <dbReference type="ARBA" id="ARBA00022801"/>
    </source>
</evidence>
<name>A0A0W0FC35_MONRR</name>
<feature type="chain" id="PRO_5006901666" evidence="7">
    <location>
        <begin position="20"/>
        <end position="410"/>
    </location>
</feature>
<dbReference type="InterPro" id="IPR034164">
    <property type="entry name" value="Pepsin-like_dom"/>
</dbReference>
<feature type="domain" description="Peptidase A1" evidence="8">
    <location>
        <begin position="100"/>
        <end position="407"/>
    </location>
</feature>
<comment type="caution">
    <text evidence="9">The sequence shown here is derived from an EMBL/GenBank/DDBJ whole genome shotgun (WGS) entry which is preliminary data.</text>
</comment>
<proteinExistence type="inferred from homology"/>
<feature type="disulfide bond" evidence="6">
    <location>
        <begin position="131"/>
        <end position="135"/>
    </location>
</feature>
<dbReference type="AlphaFoldDB" id="A0A0W0FC35"/>
<keyword evidence="6" id="KW-1015">Disulfide bond</keyword>
<dbReference type="InterPro" id="IPR021109">
    <property type="entry name" value="Peptidase_aspartic_dom_sf"/>
</dbReference>
<dbReference type="eggNOG" id="KOG1339">
    <property type="taxonomic scope" value="Eukaryota"/>
</dbReference>
<dbReference type="InterPro" id="IPR001461">
    <property type="entry name" value="Aspartic_peptidase_A1"/>
</dbReference>